<dbReference type="GO" id="GO:0000155">
    <property type="term" value="F:phosphorelay sensor kinase activity"/>
    <property type="evidence" value="ECO:0007669"/>
    <property type="project" value="InterPro"/>
</dbReference>
<dbReference type="HOGENOM" id="CLU_000445_114_51_0"/>
<evidence type="ECO:0000256" key="9">
    <source>
        <dbReference type="PROSITE-ProRule" id="PRU00169"/>
    </source>
</evidence>
<dbReference type="InterPro" id="IPR035965">
    <property type="entry name" value="PAS-like_dom_sf"/>
</dbReference>
<evidence type="ECO:0000259" key="13">
    <source>
        <dbReference type="PROSITE" id="PS50112"/>
    </source>
</evidence>
<evidence type="ECO:0000256" key="2">
    <source>
        <dbReference type="ARBA" id="ARBA00012438"/>
    </source>
</evidence>
<keyword evidence="5" id="KW-0547">Nucleotide-binding</keyword>
<dbReference type="InterPro" id="IPR000014">
    <property type="entry name" value="PAS"/>
</dbReference>
<accession>W0RAQ5</accession>
<dbReference type="SUPFAM" id="SSF55874">
    <property type="entry name" value="ATPase domain of HSP90 chaperone/DNA topoisomerase II/histidine kinase"/>
    <property type="match status" value="1"/>
</dbReference>
<dbReference type="Pfam" id="PF00512">
    <property type="entry name" value="HisKA"/>
    <property type="match status" value="1"/>
</dbReference>
<dbReference type="Proteomes" id="UP000019151">
    <property type="component" value="Chromosome"/>
</dbReference>
<dbReference type="SMART" id="SM00448">
    <property type="entry name" value="REC"/>
    <property type="match status" value="1"/>
</dbReference>
<dbReference type="Gene3D" id="3.40.50.2300">
    <property type="match status" value="1"/>
</dbReference>
<dbReference type="PANTHER" id="PTHR43065">
    <property type="entry name" value="SENSOR HISTIDINE KINASE"/>
    <property type="match status" value="1"/>
</dbReference>
<feature type="domain" description="Response regulatory" evidence="12">
    <location>
        <begin position="659"/>
        <end position="778"/>
    </location>
</feature>
<dbReference type="GO" id="GO:0006355">
    <property type="term" value="P:regulation of DNA-templated transcription"/>
    <property type="evidence" value="ECO:0007669"/>
    <property type="project" value="InterPro"/>
</dbReference>
<evidence type="ECO:0000313" key="15">
    <source>
        <dbReference type="Proteomes" id="UP000019151"/>
    </source>
</evidence>
<keyword evidence="4" id="KW-0808">Transferase</keyword>
<feature type="coiled-coil region" evidence="10">
    <location>
        <begin position="267"/>
        <end position="294"/>
    </location>
</feature>
<evidence type="ECO:0000256" key="4">
    <source>
        <dbReference type="ARBA" id="ARBA00022679"/>
    </source>
</evidence>
<keyword evidence="6" id="KW-0418">Kinase</keyword>
<feature type="domain" description="PAS" evidence="13">
    <location>
        <begin position="27"/>
        <end position="97"/>
    </location>
</feature>
<dbReference type="CDD" id="cd00130">
    <property type="entry name" value="PAS"/>
    <property type="match status" value="3"/>
</dbReference>
<keyword evidence="7" id="KW-0067">ATP-binding</keyword>
<name>W0RAQ5_9BACT</name>
<dbReference type="InterPro" id="IPR004358">
    <property type="entry name" value="Sig_transdc_His_kin-like_C"/>
</dbReference>
<dbReference type="Pfam" id="PF02518">
    <property type="entry name" value="HATPase_c"/>
    <property type="match status" value="1"/>
</dbReference>
<dbReference type="InterPro" id="IPR005467">
    <property type="entry name" value="His_kinase_dom"/>
</dbReference>
<dbReference type="EC" id="2.7.13.3" evidence="2"/>
<feature type="domain" description="Histidine kinase" evidence="11">
    <location>
        <begin position="416"/>
        <end position="639"/>
    </location>
</feature>
<dbReference type="RefSeq" id="WP_025409421.1">
    <property type="nucleotide sequence ID" value="NZ_CP007128.1"/>
</dbReference>
<comment type="catalytic activity">
    <reaction evidence="1">
        <text>ATP + protein L-histidine = ADP + protein N-phospho-L-histidine.</text>
        <dbReference type="EC" id="2.7.13.3"/>
    </reaction>
</comment>
<dbReference type="InterPro" id="IPR011006">
    <property type="entry name" value="CheY-like_superfamily"/>
</dbReference>
<dbReference type="CDD" id="cd00082">
    <property type="entry name" value="HisKA"/>
    <property type="match status" value="1"/>
</dbReference>
<dbReference type="PROSITE" id="PS50112">
    <property type="entry name" value="PAS"/>
    <property type="match status" value="3"/>
</dbReference>
<feature type="domain" description="PAS" evidence="13">
    <location>
        <begin position="155"/>
        <end position="226"/>
    </location>
</feature>
<evidence type="ECO:0000256" key="8">
    <source>
        <dbReference type="ARBA" id="ARBA00023012"/>
    </source>
</evidence>
<dbReference type="Gene3D" id="3.30.565.10">
    <property type="entry name" value="Histidine kinase-like ATPase, C-terminal domain"/>
    <property type="match status" value="1"/>
</dbReference>
<gene>
    <name evidence="14" type="ORF">J421_0329</name>
</gene>
<dbReference type="InterPro" id="IPR001789">
    <property type="entry name" value="Sig_transdc_resp-reg_receiver"/>
</dbReference>
<dbReference type="InterPro" id="IPR013767">
    <property type="entry name" value="PAS_fold"/>
</dbReference>
<evidence type="ECO:0000313" key="14">
    <source>
        <dbReference type="EMBL" id="AHG87866.1"/>
    </source>
</evidence>
<dbReference type="SUPFAM" id="SSF52172">
    <property type="entry name" value="CheY-like"/>
    <property type="match status" value="1"/>
</dbReference>
<dbReference type="InterPro" id="IPR003594">
    <property type="entry name" value="HATPase_dom"/>
</dbReference>
<dbReference type="SMART" id="SM00388">
    <property type="entry name" value="HisKA"/>
    <property type="match status" value="1"/>
</dbReference>
<dbReference type="SUPFAM" id="SSF55785">
    <property type="entry name" value="PYP-like sensor domain (PAS domain)"/>
    <property type="match status" value="3"/>
</dbReference>
<dbReference type="Gene3D" id="1.10.287.130">
    <property type="match status" value="1"/>
</dbReference>
<dbReference type="InParanoid" id="W0RAQ5"/>
<evidence type="ECO:0000256" key="5">
    <source>
        <dbReference type="ARBA" id="ARBA00022741"/>
    </source>
</evidence>
<evidence type="ECO:0000256" key="7">
    <source>
        <dbReference type="ARBA" id="ARBA00022840"/>
    </source>
</evidence>
<dbReference type="GO" id="GO:0005524">
    <property type="term" value="F:ATP binding"/>
    <property type="evidence" value="ECO:0007669"/>
    <property type="project" value="UniProtKB-KW"/>
</dbReference>
<dbReference type="STRING" id="861299.J421_0329"/>
<dbReference type="PANTHER" id="PTHR43065:SF42">
    <property type="entry name" value="TWO-COMPONENT SENSOR PPRA"/>
    <property type="match status" value="1"/>
</dbReference>
<dbReference type="InterPro" id="IPR003661">
    <property type="entry name" value="HisK_dim/P_dom"/>
</dbReference>
<dbReference type="PRINTS" id="PR00344">
    <property type="entry name" value="BCTRLSENSOR"/>
</dbReference>
<dbReference type="FunCoup" id="W0RAQ5">
    <property type="interactions" value="186"/>
</dbReference>
<evidence type="ECO:0000256" key="1">
    <source>
        <dbReference type="ARBA" id="ARBA00000085"/>
    </source>
</evidence>
<keyword evidence="15" id="KW-1185">Reference proteome</keyword>
<dbReference type="InterPro" id="IPR013656">
    <property type="entry name" value="PAS_4"/>
</dbReference>
<dbReference type="AlphaFoldDB" id="W0RAQ5"/>
<organism evidence="14 15">
    <name type="scientific">Gemmatirosa kalamazoonensis</name>
    <dbReference type="NCBI Taxonomy" id="861299"/>
    <lineage>
        <taxon>Bacteria</taxon>
        <taxon>Pseudomonadati</taxon>
        <taxon>Gemmatimonadota</taxon>
        <taxon>Gemmatimonadia</taxon>
        <taxon>Gemmatimonadales</taxon>
        <taxon>Gemmatimonadaceae</taxon>
        <taxon>Gemmatirosa</taxon>
    </lineage>
</organism>
<protein>
    <recommendedName>
        <fullName evidence="2">histidine kinase</fullName>
        <ecNumber evidence="2">2.7.13.3</ecNumber>
    </recommendedName>
</protein>
<proteinExistence type="predicted"/>
<dbReference type="CDD" id="cd00156">
    <property type="entry name" value="REC"/>
    <property type="match status" value="1"/>
</dbReference>
<keyword evidence="10" id="KW-0175">Coiled coil</keyword>
<evidence type="ECO:0000256" key="6">
    <source>
        <dbReference type="ARBA" id="ARBA00022777"/>
    </source>
</evidence>
<evidence type="ECO:0000256" key="10">
    <source>
        <dbReference type="SAM" id="Coils"/>
    </source>
</evidence>
<dbReference type="PROSITE" id="PS50110">
    <property type="entry name" value="RESPONSE_REGULATORY"/>
    <property type="match status" value="1"/>
</dbReference>
<dbReference type="Pfam" id="PF00072">
    <property type="entry name" value="Response_reg"/>
    <property type="match status" value="1"/>
</dbReference>
<dbReference type="SUPFAM" id="SSF47384">
    <property type="entry name" value="Homodimeric domain of signal transducing histidine kinase"/>
    <property type="match status" value="1"/>
</dbReference>
<keyword evidence="8" id="KW-0902">Two-component regulatory system</keyword>
<evidence type="ECO:0000259" key="11">
    <source>
        <dbReference type="PROSITE" id="PS50109"/>
    </source>
</evidence>
<dbReference type="KEGG" id="gba:J421_0329"/>
<dbReference type="SMART" id="SM00387">
    <property type="entry name" value="HATPase_c"/>
    <property type="match status" value="1"/>
</dbReference>
<dbReference type="PROSITE" id="PS50109">
    <property type="entry name" value="HIS_KIN"/>
    <property type="match status" value="1"/>
</dbReference>
<dbReference type="Pfam" id="PF00989">
    <property type="entry name" value="PAS"/>
    <property type="match status" value="1"/>
</dbReference>
<dbReference type="OrthoDB" id="9764154at2"/>
<evidence type="ECO:0000256" key="3">
    <source>
        <dbReference type="ARBA" id="ARBA00022553"/>
    </source>
</evidence>
<dbReference type="eggNOG" id="COG4191">
    <property type="taxonomic scope" value="Bacteria"/>
</dbReference>
<keyword evidence="3 9" id="KW-0597">Phosphoprotein</keyword>
<dbReference type="NCBIfam" id="TIGR00229">
    <property type="entry name" value="sensory_box"/>
    <property type="match status" value="3"/>
</dbReference>
<reference evidence="14 15" key="1">
    <citation type="journal article" date="2014" name="Genome Announc.">
        <title>Genome Sequence and Methylome of Soil Bacterium Gemmatirosa kalamazoonensis KBS708T, a Member of the Rarely Cultivated Gemmatimonadetes Phylum.</title>
        <authorList>
            <person name="Debruyn J.M."/>
            <person name="Radosevich M."/>
            <person name="Wommack K.E."/>
            <person name="Polson S.W."/>
            <person name="Hauser L.J."/>
            <person name="Fawaz M.N."/>
            <person name="Korlach J."/>
            <person name="Tsai Y.C."/>
        </authorList>
    </citation>
    <scope>NUCLEOTIDE SEQUENCE [LARGE SCALE GENOMIC DNA]</scope>
    <source>
        <strain evidence="14 15">KBS708</strain>
    </source>
</reference>
<dbReference type="InterPro" id="IPR036097">
    <property type="entry name" value="HisK_dim/P_sf"/>
</dbReference>
<dbReference type="SMART" id="SM00091">
    <property type="entry name" value="PAS"/>
    <property type="match status" value="3"/>
</dbReference>
<feature type="domain" description="PAS" evidence="13">
    <location>
        <begin position="284"/>
        <end position="354"/>
    </location>
</feature>
<dbReference type="InterPro" id="IPR036890">
    <property type="entry name" value="HATPase_C_sf"/>
</dbReference>
<evidence type="ECO:0000259" key="12">
    <source>
        <dbReference type="PROSITE" id="PS50110"/>
    </source>
</evidence>
<dbReference type="EMBL" id="CP007128">
    <property type="protein sequence ID" value="AHG87866.1"/>
    <property type="molecule type" value="Genomic_DNA"/>
</dbReference>
<dbReference type="Gene3D" id="3.30.450.20">
    <property type="entry name" value="PAS domain"/>
    <property type="match status" value="3"/>
</dbReference>
<feature type="modified residue" description="4-aspartylphosphate" evidence="9">
    <location>
        <position position="713"/>
    </location>
</feature>
<dbReference type="Pfam" id="PF08448">
    <property type="entry name" value="PAS_4"/>
    <property type="match status" value="2"/>
</dbReference>
<sequence>MSISGSLLIESRRVAVPGLAPVTEADDVRMLRELLDASTDLVCAATPDGRLTFVNRAWQRTLGYTADEAASLSAPDLVAPEDRGRYMDVGRRLVTGETIEEFEAVLVAKDGHRVVCRGRAVPIMVDDPAMPGRRICVGTRAAYRDVTADRRAEAMRARLAKTMEATPDFVGMSSHDGRILFLNDAGRRLVGIAPSDDLSTILAPHLHPPETIALLLREAFPAVERGETWTGEGELLSLTGERIPVSMVIVPHPGIGGTDEVPRFTAVMRDLRERKRAEAELAARERELRTLLGALADVVLVLDAEGTYLRAVPACYELYIAPPETLIGRKVHDVLPRDVAEAVLGVVHAALVSGAPATLEYALDVPRGRTWFAATCSPLGDGTVLWVARDITARREAEEQLRQAQKMEALGQFAGSMAHDFNNFLMVIRGNADAVLADLPADDAAREALGDIVAAADRAEGLTRQILAFSRRQVLRPARVELSAAVPAIQRLLEQAVGPQVRLEIRLCPDAGGIRADATQLSQLLINLAVNARDAMPDGGTLTIETTAVTLTRGTPHVHGVVPPGTYSMLTVRDTGVGMSEATLARIFEPFFTTKPRGRGTGLGLATVYGIVQQSGGHLTVASRPGEGTTFVIYFPQLAPEPAPPADPAGAPTTAGGHRVLVVDDEPAVRRITQRILKQGGFAVTTADGAESALALLATDATRGTLPHVVLTDVQMPGLGGRELGDRIAARFPDLPVLYMSGYTTDDLLSQHLVRDGQHIIVKPFTAETLVAAVKEAALRTHVPPYHS</sequence>